<dbReference type="STRING" id="1122252.SAMN05660443_2331"/>
<gene>
    <name evidence="3" type="ORF">SAMN05660443_2331</name>
</gene>
<dbReference type="SUPFAM" id="SSF55073">
    <property type="entry name" value="Nucleotide cyclase"/>
    <property type="match status" value="1"/>
</dbReference>
<dbReference type="PANTHER" id="PTHR43081:SF1">
    <property type="entry name" value="ADENYLATE CYCLASE, TERMINAL-DIFFERENTIATION SPECIFIC"/>
    <property type="match status" value="1"/>
</dbReference>
<dbReference type="GO" id="GO:0035556">
    <property type="term" value="P:intracellular signal transduction"/>
    <property type="evidence" value="ECO:0007669"/>
    <property type="project" value="InterPro"/>
</dbReference>
<proteinExistence type="predicted"/>
<dbReference type="InterPro" id="IPR001054">
    <property type="entry name" value="A/G_cyclase"/>
</dbReference>
<dbReference type="Pfam" id="PF05226">
    <property type="entry name" value="CHASE2"/>
    <property type="match status" value="1"/>
</dbReference>
<dbReference type="Gene3D" id="3.30.70.1230">
    <property type="entry name" value="Nucleotide cyclase"/>
    <property type="match status" value="1"/>
</dbReference>
<sequence>MLAKMSGKIFNLKNWQYLVSIFILVLVLGEMAGFWPVKGVQRLEWLSYDLRVQATLSHEEDPSIVLIDLDERSLAEKGQWPWPREVVAELIATLFLDYQIDLLGVDIVFAEPEGNQLALQWQQLREKFPELPEESPLPRGDALLAEVISHFPVVTGYYFQSSVTEQDPPSIGQLPAPVVVDADSELLASLPWPKPERYTSNLDVIQQEAWGGGFFDNPFVDDDGVFRRVPVLQYWEGGLYPNLPLAMIYQLLGEPPIQLDIAEGGGMQQLEGIDVGGFKIPTDARGGALVPWYGGRGHFTYVSAADVLAGRVDPAKLEGTLAIFGASAPGLMDLRSTPVASVFPGPEINASMLAGLLHQSYRAEPAYTNAAGVLLLGTLGLVITFAFPALHAVAVLVVSLALMAIHLGINFWAWQAGWVLPVASGLLLLILLAGWHLAMNFYRESREKGWVTERFGQYVPPELVEEMVDSHESFGLEGEERELTVLFSDVRGFTSFSEGIAPAELTGVMNRLLTPITQAIHAHQGTIDKYMGDAVMAFWGAPLKDEKHARHAVDGAFAMLKALEEINEVFTAEGMKPLAMGIGLNTGYMNVGNMGSEFRMAYTVMGDNVNLGSRLEGLTKPYGVKIIVSEMTAVAAPEYTYRRIDKVRVKGRSEAVTILEPLGLSSELTQETRSWLERYEKAMDTYHRAAFGQAKIQFEALKKERPEDSLPDIYLDRIAHYQAEPPGADWDGVWTHTEK</sequence>
<accession>A0A1I1IB92</accession>
<evidence type="ECO:0000313" key="4">
    <source>
        <dbReference type="Proteomes" id="UP000199058"/>
    </source>
</evidence>
<dbReference type="Pfam" id="PF00211">
    <property type="entry name" value="Guanylate_cyc"/>
    <property type="match status" value="1"/>
</dbReference>
<dbReference type="CDD" id="cd07302">
    <property type="entry name" value="CHD"/>
    <property type="match status" value="1"/>
</dbReference>
<dbReference type="GO" id="GO:0006171">
    <property type="term" value="P:cAMP biosynthetic process"/>
    <property type="evidence" value="ECO:0007669"/>
    <property type="project" value="TreeGrafter"/>
</dbReference>
<dbReference type="InterPro" id="IPR029787">
    <property type="entry name" value="Nucleotide_cyclase"/>
</dbReference>
<name>A0A1I1IB92_9GAMM</name>
<reference evidence="3 4" key="1">
    <citation type="submission" date="2016-10" db="EMBL/GenBank/DDBJ databases">
        <authorList>
            <person name="de Groot N.N."/>
        </authorList>
    </citation>
    <scope>NUCLEOTIDE SEQUENCE [LARGE SCALE GENOMIC DNA]</scope>
    <source>
        <strain evidence="3 4">DSM 18438</strain>
    </source>
</reference>
<feature type="transmembrane region" description="Helical" evidence="1">
    <location>
        <begin position="366"/>
        <end position="386"/>
    </location>
</feature>
<dbReference type="SMART" id="SM00044">
    <property type="entry name" value="CYCc"/>
    <property type="match status" value="1"/>
</dbReference>
<keyword evidence="1" id="KW-0472">Membrane</keyword>
<dbReference type="PROSITE" id="PS50125">
    <property type="entry name" value="GUANYLATE_CYCLASE_2"/>
    <property type="match status" value="1"/>
</dbReference>
<evidence type="ECO:0000313" key="3">
    <source>
        <dbReference type="EMBL" id="SFC33546.1"/>
    </source>
</evidence>
<protein>
    <submittedName>
        <fullName evidence="3">Adenylate cyclase</fullName>
    </submittedName>
</protein>
<feature type="transmembrane region" description="Helical" evidence="1">
    <location>
        <begin position="418"/>
        <end position="438"/>
    </location>
</feature>
<dbReference type="Proteomes" id="UP000199058">
    <property type="component" value="Unassembled WGS sequence"/>
</dbReference>
<dbReference type="InterPro" id="IPR007890">
    <property type="entry name" value="CHASE2"/>
</dbReference>
<keyword evidence="4" id="KW-1185">Reference proteome</keyword>
<dbReference type="EMBL" id="FOLH01000004">
    <property type="protein sequence ID" value="SFC33546.1"/>
    <property type="molecule type" value="Genomic_DNA"/>
</dbReference>
<organism evidence="3 4">
    <name type="scientific">Marinospirillum celere</name>
    <dbReference type="NCBI Taxonomy" id="1122252"/>
    <lineage>
        <taxon>Bacteria</taxon>
        <taxon>Pseudomonadati</taxon>
        <taxon>Pseudomonadota</taxon>
        <taxon>Gammaproteobacteria</taxon>
        <taxon>Oceanospirillales</taxon>
        <taxon>Oceanospirillaceae</taxon>
        <taxon>Marinospirillum</taxon>
    </lineage>
</organism>
<dbReference type="PANTHER" id="PTHR43081">
    <property type="entry name" value="ADENYLATE CYCLASE, TERMINAL-DIFFERENTIATION SPECIFIC-RELATED"/>
    <property type="match status" value="1"/>
</dbReference>
<dbReference type="GO" id="GO:0004016">
    <property type="term" value="F:adenylate cyclase activity"/>
    <property type="evidence" value="ECO:0007669"/>
    <property type="project" value="UniProtKB-ARBA"/>
</dbReference>
<dbReference type="SMART" id="SM01080">
    <property type="entry name" value="CHASE2"/>
    <property type="match status" value="1"/>
</dbReference>
<dbReference type="AlphaFoldDB" id="A0A1I1IB92"/>
<feature type="transmembrane region" description="Helical" evidence="1">
    <location>
        <begin position="393"/>
        <end position="412"/>
    </location>
</feature>
<keyword evidence="1" id="KW-0812">Transmembrane</keyword>
<feature type="domain" description="Guanylate cyclase" evidence="2">
    <location>
        <begin position="484"/>
        <end position="616"/>
    </location>
</feature>
<dbReference type="OrthoDB" id="9806704at2"/>
<keyword evidence="1" id="KW-1133">Transmembrane helix</keyword>
<evidence type="ECO:0000259" key="2">
    <source>
        <dbReference type="PROSITE" id="PS50125"/>
    </source>
</evidence>
<evidence type="ECO:0000256" key="1">
    <source>
        <dbReference type="SAM" id="Phobius"/>
    </source>
</evidence>
<dbReference type="RefSeq" id="WP_091963923.1">
    <property type="nucleotide sequence ID" value="NZ_FOLH01000004.1"/>
</dbReference>
<dbReference type="InterPro" id="IPR050697">
    <property type="entry name" value="Adenylyl/Guanylyl_Cyclase_3/4"/>
</dbReference>